<protein>
    <submittedName>
        <fullName evidence="1">Uncharacterized protein</fullName>
    </submittedName>
</protein>
<sequence length="187" mass="21617">MLYKATGGEIKRWYWYMHHVMWADRITIRKGTGCSPFFMVMGAHPTLPLDIQEATWLVQYPNELISTEDLIGLRARALAKHVDHVEEMREREYDLKPGNLVLVKNSAIEMSADRKMKPRYLGPMVVITRSKGGSYILSELDGSVWQNKVAAFRVIPYLARKKIPLSKEVQERLDVSPETLQELEKEE</sequence>
<dbReference type="InterPro" id="IPR036397">
    <property type="entry name" value="RNaseH_sf"/>
</dbReference>
<evidence type="ECO:0000313" key="1">
    <source>
        <dbReference type="EMBL" id="KAF9441005.1"/>
    </source>
</evidence>
<proteinExistence type="predicted"/>
<dbReference type="Proteomes" id="UP000807342">
    <property type="component" value="Unassembled WGS sequence"/>
</dbReference>
<evidence type="ECO:0000313" key="2">
    <source>
        <dbReference type="Proteomes" id="UP000807342"/>
    </source>
</evidence>
<gene>
    <name evidence="1" type="ORF">P691DRAFT_640218</name>
</gene>
<organism evidence="1 2">
    <name type="scientific">Macrolepiota fuliginosa MF-IS2</name>
    <dbReference type="NCBI Taxonomy" id="1400762"/>
    <lineage>
        <taxon>Eukaryota</taxon>
        <taxon>Fungi</taxon>
        <taxon>Dikarya</taxon>
        <taxon>Basidiomycota</taxon>
        <taxon>Agaricomycotina</taxon>
        <taxon>Agaricomycetes</taxon>
        <taxon>Agaricomycetidae</taxon>
        <taxon>Agaricales</taxon>
        <taxon>Agaricineae</taxon>
        <taxon>Agaricaceae</taxon>
        <taxon>Macrolepiota</taxon>
    </lineage>
</organism>
<name>A0A9P5X0C9_9AGAR</name>
<dbReference type="AlphaFoldDB" id="A0A9P5X0C9"/>
<dbReference type="GO" id="GO:0003676">
    <property type="term" value="F:nucleic acid binding"/>
    <property type="evidence" value="ECO:0007669"/>
    <property type="project" value="InterPro"/>
</dbReference>
<accession>A0A9P5X0C9</accession>
<dbReference type="OrthoDB" id="446925at2759"/>
<feature type="non-terminal residue" evidence="1">
    <location>
        <position position="187"/>
    </location>
</feature>
<reference evidence="1" key="1">
    <citation type="submission" date="2020-11" db="EMBL/GenBank/DDBJ databases">
        <authorList>
            <consortium name="DOE Joint Genome Institute"/>
            <person name="Ahrendt S."/>
            <person name="Riley R."/>
            <person name="Andreopoulos W."/>
            <person name="Labutti K."/>
            <person name="Pangilinan J."/>
            <person name="Ruiz-Duenas F.J."/>
            <person name="Barrasa J.M."/>
            <person name="Sanchez-Garcia M."/>
            <person name="Camarero S."/>
            <person name="Miyauchi S."/>
            <person name="Serrano A."/>
            <person name="Linde D."/>
            <person name="Babiker R."/>
            <person name="Drula E."/>
            <person name="Ayuso-Fernandez I."/>
            <person name="Pacheco R."/>
            <person name="Padilla G."/>
            <person name="Ferreira P."/>
            <person name="Barriuso J."/>
            <person name="Kellner H."/>
            <person name="Castanera R."/>
            <person name="Alfaro M."/>
            <person name="Ramirez L."/>
            <person name="Pisabarro A.G."/>
            <person name="Kuo A."/>
            <person name="Tritt A."/>
            <person name="Lipzen A."/>
            <person name="He G."/>
            <person name="Yan M."/>
            <person name="Ng V."/>
            <person name="Cullen D."/>
            <person name="Martin F."/>
            <person name="Rosso M.-N."/>
            <person name="Henrissat B."/>
            <person name="Hibbett D."/>
            <person name="Martinez A.T."/>
            <person name="Grigoriev I.V."/>
        </authorList>
    </citation>
    <scope>NUCLEOTIDE SEQUENCE</scope>
    <source>
        <strain evidence="1">MF-IS2</strain>
    </source>
</reference>
<keyword evidence="2" id="KW-1185">Reference proteome</keyword>
<dbReference type="Gene3D" id="3.30.420.10">
    <property type="entry name" value="Ribonuclease H-like superfamily/Ribonuclease H"/>
    <property type="match status" value="1"/>
</dbReference>
<comment type="caution">
    <text evidence="1">The sequence shown here is derived from an EMBL/GenBank/DDBJ whole genome shotgun (WGS) entry which is preliminary data.</text>
</comment>
<dbReference type="EMBL" id="MU152117">
    <property type="protein sequence ID" value="KAF9441005.1"/>
    <property type="molecule type" value="Genomic_DNA"/>
</dbReference>